<feature type="compositionally biased region" description="Low complexity" evidence="1">
    <location>
        <begin position="31"/>
        <end position="49"/>
    </location>
</feature>
<dbReference type="Gene3D" id="3.40.190.10">
    <property type="entry name" value="Periplasmic binding protein-like II"/>
    <property type="match status" value="1"/>
</dbReference>
<evidence type="ECO:0008006" key="5">
    <source>
        <dbReference type="Google" id="ProtNLM"/>
    </source>
</evidence>
<evidence type="ECO:0000256" key="2">
    <source>
        <dbReference type="SAM" id="Phobius"/>
    </source>
</evidence>
<name>A0A8I6XXB4_HORVV</name>
<evidence type="ECO:0000256" key="1">
    <source>
        <dbReference type="SAM" id="MobiDB-lite"/>
    </source>
</evidence>
<proteinExistence type="predicted"/>
<dbReference type="AlphaFoldDB" id="A0A8I6XXB4"/>
<reference evidence="3" key="2">
    <citation type="submission" date="2020-10" db="EMBL/GenBank/DDBJ databases">
        <authorList>
            <person name="Scholz U."/>
            <person name="Mascher M."/>
            <person name="Fiebig A."/>
        </authorList>
    </citation>
    <scope>NUCLEOTIDE SEQUENCE [LARGE SCALE GENOMIC DNA]</scope>
    <source>
        <strain evidence="3">cv. Morex</strain>
    </source>
</reference>
<keyword evidence="2" id="KW-0812">Transmembrane</keyword>
<keyword evidence="2" id="KW-0472">Membrane</keyword>
<keyword evidence="4" id="KW-1185">Reference proteome</keyword>
<dbReference type="PANTHER" id="PTHR21022">
    <property type="entry name" value="PREPHENATE DEHYDRATASE P PROTEIN"/>
    <property type="match status" value="1"/>
</dbReference>
<sequence length="184" mass="19468">MTASSSSSLRIPAPTHHPAAGARPLRLPFHSVSVRPRRSPVSASASPQQAPGPGDGDRANGRTGVPVPVPFSHDAAITLPRPLTSANLMGEASGEGLKVAYQGCPGAYSEATAKKACPSCETVPCEYFETTFQLALILVTQVKVQFLEEGYFLLLLFLGLSGGLKLLLVSKIKVKLVNFVEDLR</sequence>
<organism evidence="3 4">
    <name type="scientific">Hordeum vulgare subsp. vulgare</name>
    <name type="common">Domesticated barley</name>
    <dbReference type="NCBI Taxonomy" id="112509"/>
    <lineage>
        <taxon>Eukaryota</taxon>
        <taxon>Viridiplantae</taxon>
        <taxon>Streptophyta</taxon>
        <taxon>Embryophyta</taxon>
        <taxon>Tracheophyta</taxon>
        <taxon>Spermatophyta</taxon>
        <taxon>Magnoliopsida</taxon>
        <taxon>Liliopsida</taxon>
        <taxon>Poales</taxon>
        <taxon>Poaceae</taxon>
        <taxon>BOP clade</taxon>
        <taxon>Pooideae</taxon>
        <taxon>Triticodae</taxon>
        <taxon>Triticeae</taxon>
        <taxon>Hordeinae</taxon>
        <taxon>Hordeum</taxon>
    </lineage>
</organism>
<dbReference type="Gramene" id="HORVU.MOREX.r3.3HG0250000.1">
    <property type="protein sequence ID" value="HORVU.MOREX.r3.3HG0250000.1"/>
    <property type="gene ID" value="HORVU.MOREX.r3.3HG0250000"/>
</dbReference>
<feature type="transmembrane region" description="Helical" evidence="2">
    <location>
        <begin position="150"/>
        <end position="168"/>
    </location>
</feature>
<dbReference type="EnsemblPlants" id="HORVU.MOREX.r3.3HG0250000.1">
    <property type="protein sequence ID" value="HORVU.MOREX.r3.3HG0250000.1"/>
    <property type="gene ID" value="HORVU.MOREX.r3.3HG0250000"/>
</dbReference>
<dbReference type="Proteomes" id="UP000011116">
    <property type="component" value="Chromosome 3H"/>
</dbReference>
<dbReference type="PANTHER" id="PTHR21022:SF42">
    <property type="entry name" value="AROGENATE DEHYDRATASE_PREPHENATE DEHYDRATASE 2, CHLOROPLASTIC"/>
    <property type="match status" value="1"/>
</dbReference>
<reference evidence="3" key="3">
    <citation type="submission" date="2022-01" db="UniProtKB">
        <authorList>
            <consortium name="EnsemblPlants"/>
        </authorList>
    </citation>
    <scope>IDENTIFICATION</scope>
    <source>
        <strain evidence="3">subsp. vulgare</strain>
    </source>
</reference>
<accession>A0A8I6XXB4</accession>
<feature type="region of interest" description="Disordered" evidence="1">
    <location>
        <begin position="1"/>
        <end position="65"/>
    </location>
</feature>
<protein>
    <recommendedName>
        <fullName evidence="5">Prephenate dehydratase domain-containing protein</fullName>
    </recommendedName>
</protein>
<evidence type="ECO:0000313" key="3">
    <source>
        <dbReference type="EnsemblPlants" id="HORVU.MOREX.r3.3HG0250000.1"/>
    </source>
</evidence>
<reference evidence="4" key="1">
    <citation type="journal article" date="2012" name="Nature">
        <title>A physical, genetic and functional sequence assembly of the barley genome.</title>
        <authorList>
            <consortium name="The International Barley Genome Sequencing Consortium"/>
            <person name="Mayer K.F."/>
            <person name="Waugh R."/>
            <person name="Brown J.W."/>
            <person name="Schulman A."/>
            <person name="Langridge P."/>
            <person name="Platzer M."/>
            <person name="Fincher G.B."/>
            <person name="Muehlbauer G.J."/>
            <person name="Sato K."/>
            <person name="Close T.J."/>
            <person name="Wise R.P."/>
            <person name="Stein N."/>
        </authorList>
    </citation>
    <scope>NUCLEOTIDE SEQUENCE [LARGE SCALE GENOMIC DNA]</scope>
    <source>
        <strain evidence="4">cv. Morex</strain>
    </source>
</reference>
<keyword evidence="2" id="KW-1133">Transmembrane helix</keyword>
<evidence type="ECO:0000313" key="4">
    <source>
        <dbReference type="Proteomes" id="UP000011116"/>
    </source>
</evidence>